<dbReference type="RefSeq" id="WP_074645310.1">
    <property type="nucleotide sequence ID" value="NZ_FOFU01000011.1"/>
</dbReference>
<dbReference type="InterPro" id="IPR015943">
    <property type="entry name" value="WD40/YVTN_repeat-like_dom_sf"/>
</dbReference>
<dbReference type="Proteomes" id="UP000182360">
    <property type="component" value="Unassembled WGS sequence"/>
</dbReference>
<organism evidence="4 5">
    <name type="scientific">Treponema bryantii</name>
    <dbReference type="NCBI Taxonomy" id="163"/>
    <lineage>
        <taxon>Bacteria</taxon>
        <taxon>Pseudomonadati</taxon>
        <taxon>Spirochaetota</taxon>
        <taxon>Spirochaetia</taxon>
        <taxon>Spirochaetales</taxon>
        <taxon>Treponemataceae</taxon>
        <taxon>Treponema</taxon>
    </lineage>
</organism>
<dbReference type="OrthoDB" id="354107at2"/>
<dbReference type="Gene3D" id="2.130.10.10">
    <property type="entry name" value="YVTN repeat-like/Quinoprotein amine dehydrogenase"/>
    <property type="match status" value="2"/>
</dbReference>
<keyword evidence="3" id="KW-0732">Signal</keyword>
<accession>A0A1H9J562</accession>
<dbReference type="STRING" id="163.SAMN04487775_102198"/>
<reference evidence="4 5" key="1">
    <citation type="submission" date="2016-10" db="EMBL/GenBank/DDBJ databases">
        <authorList>
            <person name="de Groot N.N."/>
        </authorList>
    </citation>
    <scope>NUCLEOTIDE SEQUENCE [LARGE SCALE GENOMIC DNA]</scope>
    <source>
        <strain evidence="4 5">B25</strain>
    </source>
</reference>
<dbReference type="SUPFAM" id="SSF69304">
    <property type="entry name" value="Tricorn protease N-terminal domain"/>
    <property type="match status" value="1"/>
</dbReference>
<dbReference type="SUPFAM" id="SSF82171">
    <property type="entry name" value="DPP6 N-terminal domain-like"/>
    <property type="match status" value="1"/>
</dbReference>
<dbReference type="PANTHER" id="PTHR22838:SF0">
    <property type="entry name" value="WD REPEAT-CONTAINING PROTEIN 26"/>
    <property type="match status" value="1"/>
</dbReference>
<evidence type="ECO:0000256" key="3">
    <source>
        <dbReference type="SAM" id="SignalP"/>
    </source>
</evidence>
<protein>
    <submittedName>
        <fullName evidence="4">WD40 repeat</fullName>
    </submittedName>
</protein>
<keyword evidence="1" id="KW-0853">WD repeat</keyword>
<dbReference type="EMBL" id="FOFU01000011">
    <property type="protein sequence ID" value="SEQ82024.1"/>
    <property type="molecule type" value="Genomic_DNA"/>
</dbReference>
<evidence type="ECO:0000256" key="1">
    <source>
        <dbReference type="ARBA" id="ARBA00022574"/>
    </source>
</evidence>
<dbReference type="PANTHER" id="PTHR22838">
    <property type="entry name" value="WD REPEAT PROTEIN 26-RELATED"/>
    <property type="match status" value="1"/>
</dbReference>
<sequence length="635" mass="70469">MKKFFSLIASAFLIFSVSAQSHISTQSHQAQVTQVAPVSARGTDGSYYTASDDGFVIKWTFDGQGEHYQFSDVAIKLFAVSPDGNEIALYETDGGSINRITVWDWKTLSRKYLKKFSDSITSLSYSSKGNYLIAGTATVDGAVFIRTQGWQIVDKIKANTGIVSYIHTSASEKTCAFYSPSGNLSFYDFTTGKLKQKMQIVKGLSQTVMYNENRYFAGIRDGSIYITAAGKTIASVTANNPIIISTESDYNLYYLETDGRGNYEVKMLESLEDNKVSNPRLVKSLKGPRGSAVITAAVKDATNIYFGSKTGSVYKSEVEATITTNTMVEMTENTYSKIYGMAPAENDFYFLTTNAIYRSSYDTGVISRLSSTSGETDIISYKDNSVILWSQSEKTPIKLLNLDTKTPSVLFTPKNSVQKVRLCSVDGKDYLIEIESNSVVNLYDIQTGTLSEVYSGTGIQDAVYMNNKLVYIAKSAATNPQTPLLTVNPETMETVPISIKGNVTYALSTDGKTIYGLYIVSDETGRNTYVFSYNVYTKQMTNILKFAEEDAEAFTYLNGNTLFTNIGRNKVYCYNLSTKKRFAYNRSASIPKTLCLNSRRAVILNSNGSISWCGTSDSKLLADWYLTKDDQWYEF</sequence>
<keyword evidence="2" id="KW-0677">Repeat</keyword>
<feature type="chain" id="PRO_5010336663" evidence="3">
    <location>
        <begin position="22"/>
        <end position="635"/>
    </location>
</feature>
<evidence type="ECO:0000313" key="4">
    <source>
        <dbReference type="EMBL" id="SEQ82024.1"/>
    </source>
</evidence>
<evidence type="ECO:0000313" key="5">
    <source>
        <dbReference type="Proteomes" id="UP000182360"/>
    </source>
</evidence>
<name>A0A1H9J562_9SPIR</name>
<gene>
    <name evidence="4" type="ORF">SAMN04487977_11181</name>
</gene>
<keyword evidence="5" id="KW-1185">Reference proteome</keyword>
<dbReference type="AlphaFoldDB" id="A0A1H9J562"/>
<feature type="signal peptide" evidence="3">
    <location>
        <begin position="1"/>
        <end position="21"/>
    </location>
</feature>
<proteinExistence type="predicted"/>
<dbReference type="InterPro" id="IPR051350">
    <property type="entry name" value="WD_repeat-ST_regulator"/>
</dbReference>
<evidence type="ECO:0000256" key="2">
    <source>
        <dbReference type="ARBA" id="ARBA00022737"/>
    </source>
</evidence>